<keyword evidence="1" id="KW-0732">Signal</keyword>
<feature type="chain" id="PRO_5042571426" evidence="1">
    <location>
        <begin position="21"/>
        <end position="190"/>
    </location>
</feature>
<reference evidence="2 5" key="2">
    <citation type="submission" date="2020-08" db="EMBL/GenBank/DDBJ databases">
        <title>Genomic Encyclopedia of Type Strains, Phase IV (KMG-IV): sequencing the most valuable type-strain genomes for metagenomic binning, comparative biology and taxonomic classification.</title>
        <authorList>
            <person name="Goeker M."/>
        </authorList>
    </citation>
    <scope>NUCLEOTIDE SEQUENCE [LARGE SCALE GENOMIC DNA]</scope>
    <source>
        <strain evidence="2 5">DSM 105434</strain>
    </source>
</reference>
<sequence length="190" mass="20133">MKVVQRWGGLALCLSGLALAGGGGPPAPLTRDAALRRLPGVTVTEAPTGNFEVDSARWMSGVGYAYAAQVRVGTKAERVLLSPVAIDNSSTVNSLRAYVETTSPTASQRQALVHVARSFLQGCAPEQAAQAQSIWPGLARHDWTAALGWQERQLGSVRVGWSRREGLNVAGHEAAGLSVDWPRSSGRCVF</sequence>
<feature type="signal peptide" evidence="1">
    <location>
        <begin position="1"/>
        <end position="20"/>
    </location>
</feature>
<evidence type="ECO:0000313" key="2">
    <source>
        <dbReference type="EMBL" id="MBB5294438.1"/>
    </source>
</evidence>
<dbReference type="AlphaFoldDB" id="A0AAJ5F4G4"/>
<dbReference type="RefSeq" id="WP_129117679.1">
    <property type="nucleotide sequence ID" value="NZ_BSUI01000013.1"/>
</dbReference>
<proteinExistence type="predicted"/>
<dbReference type="EMBL" id="VBRC01000003">
    <property type="protein sequence ID" value="TLK29877.1"/>
    <property type="molecule type" value="Genomic_DNA"/>
</dbReference>
<evidence type="ECO:0000313" key="5">
    <source>
        <dbReference type="Proteomes" id="UP000536909"/>
    </source>
</evidence>
<dbReference type="EMBL" id="JACHFV010000004">
    <property type="protein sequence ID" value="MBB5294438.1"/>
    <property type="molecule type" value="Genomic_DNA"/>
</dbReference>
<dbReference type="Proteomes" id="UP000308000">
    <property type="component" value="Unassembled WGS sequence"/>
</dbReference>
<accession>A0AAJ5F4G4</accession>
<keyword evidence="5" id="KW-1185">Reference proteome</keyword>
<gene>
    <name evidence="3" type="ORF">FCS05_04890</name>
    <name evidence="2" type="ORF">HNQ10_001252</name>
</gene>
<dbReference type="Proteomes" id="UP000536909">
    <property type="component" value="Unassembled WGS sequence"/>
</dbReference>
<evidence type="ECO:0000313" key="4">
    <source>
        <dbReference type="Proteomes" id="UP000308000"/>
    </source>
</evidence>
<reference evidence="3 4" key="1">
    <citation type="submission" date="2019-04" db="EMBL/GenBank/DDBJ databases">
        <title>Deinococcus metalilatus MA1002 mutant No.5.</title>
        <authorList>
            <person name="Park W."/>
            <person name="Park C."/>
        </authorList>
    </citation>
    <scope>NUCLEOTIDE SEQUENCE [LARGE SCALE GENOMIC DNA]</scope>
    <source>
        <strain evidence="3 4">MA1002-m5</strain>
    </source>
</reference>
<comment type="caution">
    <text evidence="3">The sequence shown here is derived from an EMBL/GenBank/DDBJ whole genome shotgun (WGS) entry which is preliminary data.</text>
</comment>
<evidence type="ECO:0000313" key="3">
    <source>
        <dbReference type="EMBL" id="TLK29877.1"/>
    </source>
</evidence>
<evidence type="ECO:0000256" key="1">
    <source>
        <dbReference type="SAM" id="SignalP"/>
    </source>
</evidence>
<name>A0AAJ5F4G4_9DEIO</name>
<organism evidence="3 4">
    <name type="scientific">Deinococcus metallilatus</name>
    <dbReference type="NCBI Taxonomy" id="1211322"/>
    <lineage>
        <taxon>Bacteria</taxon>
        <taxon>Thermotogati</taxon>
        <taxon>Deinococcota</taxon>
        <taxon>Deinococci</taxon>
        <taxon>Deinococcales</taxon>
        <taxon>Deinococcaceae</taxon>
        <taxon>Deinococcus</taxon>
    </lineage>
</organism>
<protein>
    <submittedName>
        <fullName evidence="3">Uncharacterized protein</fullName>
    </submittedName>
</protein>